<accession>A0ABY4GWC4</accession>
<dbReference type="EMBL" id="CP095071">
    <property type="protein sequence ID" value="UOQ87397.1"/>
    <property type="molecule type" value="Genomic_DNA"/>
</dbReference>
<dbReference type="InterPro" id="IPR036366">
    <property type="entry name" value="PGBDSf"/>
</dbReference>
<proteinExistence type="predicted"/>
<name>A0ABY4GWC4_9BACI</name>
<evidence type="ECO:0000313" key="3">
    <source>
        <dbReference type="Proteomes" id="UP000831537"/>
    </source>
</evidence>
<dbReference type="InterPro" id="IPR011055">
    <property type="entry name" value="Dup_hybrid_motif"/>
</dbReference>
<keyword evidence="3" id="KW-1185">Reference proteome</keyword>
<evidence type="ECO:0000313" key="2">
    <source>
        <dbReference type="EMBL" id="UOQ87397.1"/>
    </source>
</evidence>
<dbReference type="Gene3D" id="1.10.101.10">
    <property type="entry name" value="PGBD-like superfamily/PGBD"/>
    <property type="match status" value="1"/>
</dbReference>
<dbReference type="SUPFAM" id="SSF51261">
    <property type="entry name" value="Duplicated hybrid motif"/>
    <property type="match status" value="1"/>
</dbReference>
<dbReference type="PANTHER" id="PTHR21666:SF270">
    <property type="entry name" value="MUREIN HYDROLASE ACTIVATOR ENVC"/>
    <property type="match status" value="1"/>
</dbReference>
<organism evidence="2 3">
    <name type="scientific">Gracilibacillus salinarum</name>
    <dbReference type="NCBI Taxonomy" id="2932255"/>
    <lineage>
        <taxon>Bacteria</taxon>
        <taxon>Bacillati</taxon>
        <taxon>Bacillota</taxon>
        <taxon>Bacilli</taxon>
        <taxon>Bacillales</taxon>
        <taxon>Bacillaceae</taxon>
        <taxon>Gracilibacillus</taxon>
    </lineage>
</organism>
<dbReference type="Proteomes" id="UP000831537">
    <property type="component" value="Chromosome"/>
</dbReference>
<gene>
    <name evidence="2" type="ORF">MUN87_02000</name>
</gene>
<feature type="domain" description="M23ase beta-sheet core" evidence="1">
    <location>
        <begin position="24"/>
        <end position="122"/>
    </location>
</feature>
<evidence type="ECO:0000259" key="1">
    <source>
        <dbReference type="Pfam" id="PF01551"/>
    </source>
</evidence>
<protein>
    <submittedName>
        <fullName evidence="2">M23 family metallopeptidase</fullName>
    </submittedName>
</protein>
<dbReference type="CDD" id="cd12797">
    <property type="entry name" value="M23_peptidase"/>
    <property type="match status" value="1"/>
</dbReference>
<dbReference type="PANTHER" id="PTHR21666">
    <property type="entry name" value="PEPTIDASE-RELATED"/>
    <property type="match status" value="1"/>
</dbReference>
<dbReference type="InterPro" id="IPR016047">
    <property type="entry name" value="M23ase_b-sheet_dom"/>
</dbReference>
<sequence length="250" mass="27836">MRSFIWPTDTRRVTSKMGERWGTDHNGIDIAEGGYHPIYAVADGVVTRSYTSDSYGECIMIKHTVNGQTWESVYAHMKGRSRTVFVGNKVKQGHQIGIMGNTGHSTGQHLHFELHKGRWNIDKTDKVDPLDYLDKNFGTNLTVDGKWAEKTTRGLQECLGTVVDGEISDQIRNVITEAFYGDTIDFGNGKNGSLVIKALQKKMGAKVDGLLGPETIGKLQKYLGTTCDKKLSRPSLVVKELQRRLNNGTF</sequence>
<dbReference type="RefSeq" id="WP_244747852.1">
    <property type="nucleotide sequence ID" value="NZ_CP095071.1"/>
</dbReference>
<dbReference type="Gene3D" id="2.70.70.10">
    <property type="entry name" value="Glucose Permease (Domain IIA)"/>
    <property type="match status" value="1"/>
</dbReference>
<dbReference type="Pfam" id="PF01551">
    <property type="entry name" value="Peptidase_M23"/>
    <property type="match status" value="1"/>
</dbReference>
<reference evidence="2 3" key="1">
    <citation type="submission" date="2022-04" db="EMBL/GenBank/DDBJ databases">
        <title>Gracilibacillus sp. isolated from saltern.</title>
        <authorList>
            <person name="Won M."/>
            <person name="Lee C.-M."/>
            <person name="Woen H.-Y."/>
            <person name="Kwon S.-W."/>
        </authorList>
    </citation>
    <scope>NUCLEOTIDE SEQUENCE [LARGE SCALE GENOMIC DNA]</scope>
    <source>
        <strain evidence="2 3">SSPM10-3</strain>
    </source>
</reference>
<dbReference type="InterPro" id="IPR050570">
    <property type="entry name" value="Cell_wall_metabolism_enzyme"/>
</dbReference>